<evidence type="ECO:0000313" key="14">
    <source>
        <dbReference type="EMBL" id="KAL0012549.1"/>
    </source>
</evidence>
<keyword evidence="7" id="KW-0067">ATP-binding</keyword>
<dbReference type="GO" id="GO:0005886">
    <property type="term" value="C:plasma membrane"/>
    <property type="evidence" value="ECO:0007669"/>
    <property type="project" value="TreeGrafter"/>
</dbReference>
<dbReference type="AlphaFoldDB" id="A0AAW2DSX6"/>
<evidence type="ECO:0000256" key="6">
    <source>
        <dbReference type="ARBA" id="ARBA00022777"/>
    </source>
</evidence>
<keyword evidence="4" id="KW-0732">Signal</keyword>
<feature type="domain" description="Protein kinase" evidence="12">
    <location>
        <begin position="310"/>
        <end position="598"/>
    </location>
</feature>
<dbReference type="Proteomes" id="UP001459277">
    <property type="component" value="Unassembled WGS sequence"/>
</dbReference>
<dbReference type="InterPro" id="IPR011009">
    <property type="entry name" value="Kinase-like_dom_sf"/>
</dbReference>
<protein>
    <recommendedName>
        <fullName evidence="1">non-specific serine/threonine protein kinase</fullName>
        <ecNumber evidence="1">2.7.11.1</ecNumber>
    </recommendedName>
</protein>
<comment type="caution">
    <text evidence="14">The sequence shown here is derived from an EMBL/GenBank/DDBJ whole genome shotgun (WGS) entry which is preliminary data.</text>
</comment>
<dbReference type="InterPro" id="IPR000858">
    <property type="entry name" value="S_locus_glycoprot_dom"/>
</dbReference>
<evidence type="ECO:0000256" key="3">
    <source>
        <dbReference type="ARBA" id="ARBA00022679"/>
    </source>
</evidence>
<keyword evidence="6" id="KW-0418">Kinase</keyword>
<dbReference type="InterPro" id="IPR000719">
    <property type="entry name" value="Prot_kinase_dom"/>
</dbReference>
<keyword evidence="9" id="KW-0325">Glycoprotein</keyword>
<dbReference type="InterPro" id="IPR003609">
    <property type="entry name" value="Pan_app"/>
</dbReference>
<dbReference type="PANTHER" id="PTHR27002">
    <property type="entry name" value="RECEPTOR-LIKE SERINE/THREONINE-PROTEIN KINASE SD1-8"/>
    <property type="match status" value="1"/>
</dbReference>
<comment type="catalytic activity">
    <reaction evidence="11">
        <text>L-seryl-[protein] + ATP = O-phospho-L-seryl-[protein] + ADP + H(+)</text>
        <dbReference type="Rhea" id="RHEA:17989"/>
        <dbReference type="Rhea" id="RHEA-COMP:9863"/>
        <dbReference type="Rhea" id="RHEA-COMP:11604"/>
        <dbReference type="ChEBI" id="CHEBI:15378"/>
        <dbReference type="ChEBI" id="CHEBI:29999"/>
        <dbReference type="ChEBI" id="CHEBI:30616"/>
        <dbReference type="ChEBI" id="CHEBI:83421"/>
        <dbReference type="ChEBI" id="CHEBI:456216"/>
        <dbReference type="EC" id="2.7.11.1"/>
    </reaction>
</comment>
<dbReference type="Pfam" id="PF08276">
    <property type="entry name" value="PAN_2"/>
    <property type="match status" value="1"/>
</dbReference>
<dbReference type="Gene3D" id="1.10.510.10">
    <property type="entry name" value="Transferase(Phosphotransferase) domain 1"/>
    <property type="match status" value="1"/>
</dbReference>
<dbReference type="PANTHER" id="PTHR27002:SF1095">
    <property type="entry name" value="G-TYPE LECTIN S-RECEPTOR-LIKE SERINE_THREONINE-PROTEIN KINASE RKS1"/>
    <property type="match status" value="1"/>
</dbReference>
<evidence type="ECO:0000256" key="1">
    <source>
        <dbReference type="ARBA" id="ARBA00012513"/>
    </source>
</evidence>
<dbReference type="EMBL" id="JAZDWU010000002">
    <property type="protein sequence ID" value="KAL0012549.1"/>
    <property type="molecule type" value="Genomic_DNA"/>
</dbReference>
<dbReference type="InterPro" id="IPR001245">
    <property type="entry name" value="Ser-Thr/Tyr_kinase_cat_dom"/>
</dbReference>
<dbReference type="PROSITE" id="PS50948">
    <property type="entry name" value="PAN"/>
    <property type="match status" value="1"/>
</dbReference>
<comment type="catalytic activity">
    <reaction evidence="10">
        <text>L-threonyl-[protein] + ATP = O-phospho-L-threonyl-[protein] + ADP + H(+)</text>
        <dbReference type="Rhea" id="RHEA:46608"/>
        <dbReference type="Rhea" id="RHEA-COMP:11060"/>
        <dbReference type="Rhea" id="RHEA-COMP:11605"/>
        <dbReference type="ChEBI" id="CHEBI:15378"/>
        <dbReference type="ChEBI" id="CHEBI:30013"/>
        <dbReference type="ChEBI" id="CHEBI:30616"/>
        <dbReference type="ChEBI" id="CHEBI:61977"/>
        <dbReference type="ChEBI" id="CHEBI:456216"/>
        <dbReference type="EC" id="2.7.11.1"/>
    </reaction>
</comment>
<gene>
    <name evidence="14" type="ORF">SO802_007657</name>
</gene>
<dbReference type="Pfam" id="PF11883">
    <property type="entry name" value="DUF3403"/>
    <property type="match status" value="1"/>
</dbReference>
<evidence type="ECO:0000256" key="5">
    <source>
        <dbReference type="ARBA" id="ARBA00022741"/>
    </source>
</evidence>
<evidence type="ECO:0000256" key="10">
    <source>
        <dbReference type="ARBA" id="ARBA00047899"/>
    </source>
</evidence>
<keyword evidence="15" id="KW-1185">Reference proteome</keyword>
<dbReference type="GO" id="GO:0005524">
    <property type="term" value="F:ATP binding"/>
    <property type="evidence" value="ECO:0007669"/>
    <property type="project" value="UniProtKB-KW"/>
</dbReference>
<dbReference type="PROSITE" id="PS50011">
    <property type="entry name" value="PROTEIN_KINASE_DOM"/>
    <property type="match status" value="1"/>
</dbReference>
<dbReference type="Pfam" id="PF00954">
    <property type="entry name" value="S_locus_glycop"/>
    <property type="match status" value="1"/>
</dbReference>
<dbReference type="GO" id="GO:0048544">
    <property type="term" value="P:recognition of pollen"/>
    <property type="evidence" value="ECO:0007669"/>
    <property type="project" value="InterPro"/>
</dbReference>
<dbReference type="EC" id="2.7.11.1" evidence="1"/>
<evidence type="ECO:0000259" key="13">
    <source>
        <dbReference type="PROSITE" id="PS50948"/>
    </source>
</evidence>
<keyword evidence="3" id="KW-0808">Transferase</keyword>
<dbReference type="FunFam" id="3.30.200.20:FF:000924">
    <property type="entry name" value="Uncharacterized protein"/>
    <property type="match status" value="1"/>
</dbReference>
<sequence length="629" mass="71106">MKVGLDKQTRLSRYLTSWKSKNDPKTGKYSFKIDPIGYPQLLLYKGRIPLWQVGSWSSQGFIGVSEMKSKLYNSLVNVSFVNNQDGITIMYSITEPNVYSKIMFVVDESGTFGRYTWGDGKWVRFWFDPKDSCNIYLRCGPNSYCDPYNGDEFDCTCLPRFKPKSPLDWRIRDGLSGCVRDQGVSTCKSGEGFVKLARVKVPDTSIAHVDMSLSLKECEQECLRNCSCTAYTTADESEEGIGCLTWHGDLVDIRTFSDEGQDLYIRVDSVVLGKRQSTDSYGACSLPNLEDSSSRRDLDGTRKDSNLPVFDLKIIIAATDNFSVANMLGKGFLQNGMEIAVKRLSKNSSQGIEQFKNEVVLIAKLQHRNLLRILDCCVQGEEKILIYEYLPNNSLDSYIFDETKRSWLDWRKRKEIICGVARGILYLHQDSRLRIIHRDLKASNVLLDTTLNPKISDFGMARIFRGDQVEANTNCVVGTFYMSPEYAMQGLFSIKSDVFSFGVLLLEIITGERNTNYYHSGPSSNLIGHIWDQWKEGKTMEIVDPSLGETYPTNEVSRCIQIGLLCVQEHATDRPTMSAVVFMLSNDTPLPSPKQPAFIFKSTYNTKDQTTIEGANSINEITITKIDGR</sequence>
<dbReference type="Gene3D" id="3.30.200.20">
    <property type="entry name" value="Phosphorylase Kinase, domain 1"/>
    <property type="match status" value="1"/>
</dbReference>
<evidence type="ECO:0000256" key="8">
    <source>
        <dbReference type="ARBA" id="ARBA00023157"/>
    </source>
</evidence>
<accession>A0AAW2DSX6</accession>
<dbReference type="FunFam" id="1.10.510.10:FF:000060">
    <property type="entry name" value="G-type lectin S-receptor-like serine/threonine-protein kinase"/>
    <property type="match status" value="1"/>
</dbReference>
<name>A0AAW2DSX6_9ROSI</name>
<keyword evidence="2" id="KW-0723">Serine/threonine-protein kinase</keyword>
<organism evidence="14 15">
    <name type="scientific">Lithocarpus litseifolius</name>
    <dbReference type="NCBI Taxonomy" id="425828"/>
    <lineage>
        <taxon>Eukaryota</taxon>
        <taxon>Viridiplantae</taxon>
        <taxon>Streptophyta</taxon>
        <taxon>Embryophyta</taxon>
        <taxon>Tracheophyta</taxon>
        <taxon>Spermatophyta</taxon>
        <taxon>Magnoliopsida</taxon>
        <taxon>eudicotyledons</taxon>
        <taxon>Gunneridae</taxon>
        <taxon>Pentapetalae</taxon>
        <taxon>rosids</taxon>
        <taxon>fabids</taxon>
        <taxon>Fagales</taxon>
        <taxon>Fagaceae</taxon>
        <taxon>Lithocarpus</taxon>
    </lineage>
</organism>
<evidence type="ECO:0000256" key="7">
    <source>
        <dbReference type="ARBA" id="ARBA00022840"/>
    </source>
</evidence>
<dbReference type="PROSITE" id="PS00108">
    <property type="entry name" value="PROTEIN_KINASE_ST"/>
    <property type="match status" value="1"/>
</dbReference>
<evidence type="ECO:0000256" key="4">
    <source>
        <dbReference type="ARBA" id="ARBA00022729"/>
    </source>
</evidence>
<dbReference type="GO" id="GO:0004674">
    <property type="term" value="F:protein serine/threonine kinase activity"/>
    <property type="evidence" value="ECO:0007669"/>
    <property type="project" value="UniProtKB-KW"/>
</dbReference>
<dbReference type="SMART" id="SM00220">
    <property type="entry name" value="S_TKc"/>
    <property type="match status" value="1"/>
</dbReference>
<keyword evidence="5" id="KW-0547">Nucleotide-binding</keyword>
<evidence type="ECO:0000259" key="12">
    <source>
        <dbReference type="PROSITE" id="PS50011"/>
    </source>
</evidence>
<evidence type="ECO:0000256" key="11">
    <source>
        <dbReference type="ARBA" id="ARBA00048679"/>
    </source>
</evidence>
<dbReference type="SUPFAM" id="SSF56112">
    <property type="entry name" value="Protein kinase-like (PK-like)"/>
    <property type="match status" value="1"/>
</dbReference>
<evidence type="ECO:0000256" key="9">
    <source>
        <dbReference type="ARBA" id="ARBA00023180"/>
    </source>
</evidence>
<proteinExistence type="predicted"/>
<keyword evidence="8" id="KW-1015">Disulfide bond</keyword>
<evidence type="ECO:0000256" key="2">
    <source>
        <dbReference type="ARBA" id="ARBA00022527"/>
    </source>
</evidence>
<dbReference type="InterPro" id="IPR008271">
    <property type="entry name" value="Ser/Thr_kinase_AS"/>
</dbReference>
<dbReference type="Pfam" id="PF07714">
    <property type="entry name" value="PK_Tyr_Ser-Thr"/>
    <property type="match status" value="1"/>
</dbReference>
<dbReference type="SMART" id="SM00473">
    <property type="entry name" value="PAN_AP"/>
    <property type="match status" value="1"/>
</dbReference>
<evidence type="ECO:0000313" key="15">
    <source>
        <dbReference type="Proteomes" id="UP001459277"/>
    </source>
</evidence>
<dbReference type="InterPro" id="IPR021820">
    <property type="entry name" value="S-locus_recpt_kinase_C"/>
</dbReference>
<dbReference type="CDD" id="cd01098">
    <property type="entry name" value="PAN_AP_plant"/>
    <property type="match status" value="1"/>
</dbReference>
<reference evidence="14 15" key="1">
    <citation type="submission" date="2024-01" db="EMBL/GenBank/DDBJ databases">
        <title>A telomere-to-telomere, gap-free genome of sweet tea (Lithocarpus litseifolius).</title>
        <authorList>
            <person name="Zhou J."/>
        </authorList>
    </citation>
    <scope>NUCLEOTIDE SEQUENCE [LARGE SCALE GENOMIC DNA]</scope>
    <source>
        <strain evidence="14">Zhou-2022a</strain>
        <tissue evidence="14">Leaf</tissue>
    </source>
</reference>
<feature type="domain" description="Apple" evidence="13">
    <location>
        <begin position="187"/>
        <end position="268"/>
    </location>
</feature>